<feature type="compositionally biased region" description="Polar residues" evidence="2">
    <location>
        <begin position="304"/>
        <end position="314"/>
    </location>
</feature>
<gene>
    <name evidence="4" type="ORF">HD556DRAFT_1391162</name>
</gene>
<feature type="region of interest" description="Disordered" evidence="2">
    <location>
        <begin position="596"/>
        <end position="645"/>
    </location>
</feature>
<comment type="caution">
    <text evidence="4">The sequence shown here is derived from an EMBL/GenBank/DDBJ whole genome shotgun (WGS) entry which is preliminary data.</text>
</comment>
<feature type="compositionally biased region" description="Polar residues" evidence="2">
    <location>
        <begin position="1"/>
        <end position="10"/>
    </location>
</feature>
<dbReference type="InterPro" id="IPR057226">
    <property type="entry name" value="DUF7904"/>
</dbReference>
<dbReference type="EMBL" id="JABBWE010000049">
    <property type="protein sequence ID" value="KAG1790571.1"/>
    <property type="molecule type" value="Genomic_DNA"/>
</dbReference>
<dbReference type="InterPro" id="IPR007122">
    <property type="entry name" value="Villin/Gelsolin"/>
</dbReference>
<feature type="domain" description="DUF7904" evidence="3">
    <location>
        <begin position="941"/>
        <end position="1021"/>
    </location>
</feature>
<feature type="region of interest" description="Disordered" evidence="2">
    <location>
        <begin position="1"/>
        <end position="28"/>
    </location>
</feature>
<dbReference type="SUPFAM" id="SSF55753">
    <property type="entry name" value="Actin depolymerizing proteins"/>
    <property type="match status" value="2"/>
</dbReference>
<keyword evidence="1" id="KW-0677">Repeat</keyword>
<feature type="compositionally biased region" description="Basic and acidic residues" evidence="2">
    <location>
        <begin position="522"/>
        <end position="533"/>
    </location>
</feature>
<dbReference type="Proteomes" id="UP000719766">
    <property type="component" value="Unassembled WGS sequence"/>
</dbReference>
<dbReference type="GO" id="GO:0005737">
    <property type="term" value="C:cytoplasm"/>
    <property type="evidence" value="ECO:0007669"/>
    <property type="project" value="TreeGrafter"/>
</dbReference>
<dbReference type="OrthoDB" id="6375767at2759"/>
<evidence type="ECO:0000256" key="2">
    <source>
        <dbReference type="SAM" id="MobiDB-lite"/>
    </source>
</evidence>
<dbReference type="GO" id="GO:0051015">
    <property type="term" value="F:actin filament binding"/>
    <property type="evidence" value="ECO:0007669"/>
    <property type="project" value="InterPro"/>
</dbReference>
<feature type="region of interest" description="Disordered" evidence="2">
    <location>
        <begin position="299"/>
        <end position="444"/>
    </location>
</feature>
<feature type="region of interest" description="Disordered" evidence="2">
    <location>
        <begin position="715"/>
        <end position="781"/>
    </location>
</feature>
<dbReference type="PANTHER" id="PTHR11977:SF51">
    <property type="entry name" value="PROTEIN FLIGHTLESS-1 HOMOLOG"/>
    <property type="match status" value="1"/>
</dbReference>
<dbReference type="GO" id="GO:0015629">
    <property type="term" value="C:actin cytoskeleton"/>
    <property type="evidence" value="ECO:0007669"/>
    <property type="project" value="TreeGrafter"/>
</dbReference>
<feature type="compositionally biased region" description="Polar residues" evidence="2">
    <location>
        <begin position="473"/>
        <end position="482"/>
    </location>
</feature>
<dbReference type="GO" id="GO:0005546">
    <property type="term" value="F:phosphatidylinositol-4,5-bisphosphate binding"/>
    <property type="evidence" value="ECO:0007669"/>
    <property type="project" value="TreeGrafter"/>
</dbReference>
<protein>
    <recommendedName>
        <fullName evidence="3">DUF7904 domain-containing protein</fullName>
    </recommendedName>
</protein>
<keyword evidence="5" id="KW-1185">Reference proteome</keyword>
<sequence length="1294" mass="139233">MSTMQTSTPRSPRFDLPPAPVYTTSNTADNGLAEWTSKIKAMQRQVNADDEAEQRRLEEEIVRARLARMRRSTSGMSGDFGVGMHGIDLGKLQESSSSVTPSPNDLLAGNTTSAPASEKPPRAIPSHKAAVSSNTTTQRAPMSLAAFMGGSTAAGPRLKRHEPQQDATVVHDGRKDHGPVHPIFGRNGIAMPGMVKGGAQPPAAATSPPSASTPVRAFPTSTPDIVRSRTTSTSSVARRYVEQLESQPQSLNPGLVGPGIRERRISTPAGNISAQLRVETPHSPSYRLSQNYGARAAVVPPSSLVESRSKTPTTAEMRPKTPVTETRVKTPNPESVRAKTVTESVYSKTPNPEHTRAKTPNPEPNRAKTPDADSGYTKSPIYTRSNSSQPSWTPRQQSTPIPSVTPTSPVRQTYSPQPSRGVSPAFLCPPVNSSTKDPTPSISRLQGRGFVQSVVQASGRLESAAGAARRESTFGSPSQAASETRDKNARRASVLDRWQPAMNNAGTPSLPPQTPFPANRGRTPEARQAEVKTHDTEFPLKSAVSIPTLPKTASGKTSALPESANHNLGSSTTMIAYIKPTKTGDDPVVRNVDELGVKADGSEARTRVSSSPNKPLSHPTKDRAKKPRKTGGSGHVASPEGQPLDVKATLPQPIAVEPITSTKNTQLLPIAPTQPMIRSRLEPQSQLPLTIAPFNTTGRVTDRWTEPTLIGVKPIASSNSTAGQPPPSQKPHGTVGRLALPGLAAAPETAEKVKEKPPLGKERAVSPSPAKHGRTPSTGNRATVMDVAQALSGAQQGNDCTLSPLAPGILSSQAEKRKSSIEKYSSFMMPPLKEVKTPVSSPAGTLAKSSGEALLDSKLVGESSKSSLGVKPTIQRTASSSSLVFDVVHIDHTNESLPNVDVDALLKSVPPTFSADPNIHTISVETLSINNGTATPVLCDIHIFYDTEALVIVHRGKARDGGLVSTKVWCWHGKQCRFGEREQKKADELARRYGSALETVFQRHEPPELVHVLGGKIAIRQGTRTHWTSENTAMHVVRSSEEYIYIDELDLSIRNLCSGYSYCVSILDQIYVWHGCGSTPKERNAARDYAQVSAAKGTSIKELREGDNDVDDEMFWMVLGDSGDYAKADYWRFRNASAPSDPRCWIVDATVEGDPIRAVALISAETILQQSVYIIDCSLEFFVLVGKHARSKRSDISLAIQTVMAMAKKVAISKPFSPTIHVLVIPTQLPLDMRHAFRDLDESQVNGGFVPDHMNILSTTEAIEHLRTSSWEKAALRDQNMLPLGLDAVPVLSS</sequence>
<name>A0A9P7DE68_9AGAM</name>
<feature type="compositionally biased region" description="Polar residues" evidence="2">
    <location>
        <begin position="376"/>
        <end position="397"/>
    </location>
</feature>
<dbReference type="RefSeq" id="XP_041157533.1">
    <property type="nucleotide sequence ID" value="XM_041303556.1"/>
</dbReference>
<dbReference type="GO" id="GO:0051016">
    <property type="term" value="P:barbed-end actin filament capping"/>
    <property type="evidence" value="ECO:0007669"/>
    <property type="project" value="TreeGrafter"/>
</dbReference>
<dbReference type="GeneID" id="64597320"/>
<dbReference type="Gene3D" id="3.40.20.10">
    <property type="entry name" value="Severin"/>
    <property type="match status" value="2"/>
</dbReference>
<feature type="compositionally biased region" description="Basic and acidic residues" evidence="2">
    <location>
        <begin position="596"/>
        <end position="606"/>
    </location>
</feature>
<feature type="compositionally biased region" description="Low complexity" evidence="2">
    <location>
        <begin position="199"/>
        <end position="214"/>
    </location>
</feature>
<evidence type="ECO:0000313" key="4">
    <source>
        <dbReference type="EMBL" id="KAG1790571.1"/>
    </source>
</evidence>
<feature type="compositionally biased region" description="Polar residues" evidence="2">
    <location>
        <begin position="93"/>
        <end position="115"/>
    </location>
</feature>
<feature type="compositionally biased region" description="Basic and acidic residues" evidence="2">
    <location>
        <begin position="749"/>
        <end position="764"/>
    </location>
</feature>
<feature type="region of interest" description="Disordered" evidence="2">
    <location>
        <begin position="93"/>
        <end position="140"/>
    </location>
</feature>
<dbReference type="Pfam" id="PF25480">
    <property type="entry name" value="DUF7904"/>
    <property type="match status" value="1"/>
</dbReference>
<proteinExistence type="predicted"/>
<evidence type="ECO:0000256" key="1">
    <source>
        <dbReference type="ARBA" id="ARBA00022737"/>
    </source>
</evidence>
<feature type="compositionally biased region" description="Low complexity" evidence="2">
    <location>
        <begin position="738"/>
        <end position="748"/>
    </location>
</feature>
<evidence type="ECO:0000259" key="3">
    <source>
        <dbReference type="Pfam" id="PF25480"/>
    </source>
</evidence>
<feature type="compositionally biased region" description="Low complexity" evidence="2">
    <location>
        <begin position="398"/>
        <end position="410"/>
    </location>
</feature>
<feature type="compositionally biased region" description="Polar residues" evidence="2">
    <location>
        <begin position="341"/>
        <end position="350"/>
    </location>
</feature>
<dbReference type="PANTHER" id="PTHR11977">
    <property type="entry name" value="VILLIN"/>
    <property type="match status" value="1"/>
</dbReference>
<feature type="region of interest" description="Disordered" evidence="2">
    <location>
        <begin position="462"/>
        <end position="533"/>
    </location>
</feature>
<dbReference type="InterPro" id="IPR029006">
    <property type="entry name" value="ADF-H/Gelsolin-like_dom_sf"/>
</dbReference>
<dbReference type="SMART" id="SM00262">
    <property type="entry name" value="GEL"/>
    <property type="match status" value="1"/>
</dbReference>
<feature type="region of interest" description="Disordered" evidence="2">
    <location>
        <begin position="196"/>
        <end position="234"/>
    </location>
</feature>
<dbReference type="GO" id="GO:0051014">
    <property type="term" value="P:actin filament severing"/>
    <property type="evidence" value="ECO:0007669"/>
    <property type="project" value="TreeGrafter"/>
</dbReference>
<organism evidence="4 5">
    <name type="scientific">Suillus plorans</name>
    <dbReference type="NCBI Taxonomy" id="116603"/>
    <lineage>
        <taxon>Eukaryota</taxon>
        <taxon>Fungi</taxon>
        <taxon>Dikarya</taxon>
        <taxon>Basidiomycota</taxon>
        <taxon>Agaricomycotina</taxon>
        <taxon>Agaricomycetes</taxon>
        <taxon>Agaricomycetidae</taxon>
        <taxon>Boletales</taxon>
        <taxon>Suillineae</taxon>
        <taxon>Suillaceae</taxon>
        <taxon>Suillus</taxon>
    </lineage>
</organism>
<dbReference type="GO" id="GO:0008154">
    <property type="term" value="P:actin polymerization or depolymerization"/>
    <property type="evidence" value="ECO:0007669"/>
    <property type="project" value="TreeGrafter"/>
</dbReference>
<feature type="compositionally biased region" description="Polar residues" evidence="2">
    <location>
        <begin position="131"/>
        <end position="140"/>
    </location>
</feature>
<evidence type="ECO:0000313" key="5">
    <source>
        <dbReference type="Proteomes" id="UP000719766"/>
    </source>
</evidence>
<accession>A0A9P7DE68</accession>
<feature type="compositionally biased region" description="Polar residues" evidence="2">
    <location>
        <begin position="431"/>
        <end position="444"/>
    </location>
</feature>
<reference evidence="4" key="1">
    <citation type="journal article" date="2020" name="New Phytol.">
        <title>Comparative genomics reveals dynamic genome evolution in host specialist ectomycorrhizal fungi.</title>
        <authorList>
            <person name="Lofgren L.A."/>
            <person name="Nguyen N.H."/>
            <person name="Vilgalys R."/>
            <person name="Ruytinx J."/>
            <person name="Liao H.L."/>
            <person name="Branco S."/>
            <person name="Kuo A."/>
            <person name="LaButti K."/>
            <person name="Lipzen A."/>
            <person name="Andreopoulos W."/>
            <person name="Pangilinan J."/>
            <person name="Riley R."/>
            <person name="Hundley H."/>
            <person name="Na H."/>
            <person name="Barry K."/>
            <person name="Grigoriev I.V."/>
            <person name="Stajich J.E."/>
            <person name="Kennedy P.G."/>
        </authorList>
    </citation>
    <scope>NUCLEOTIDE SEQUENCE</scope>
    <source>
        <strain evidence="4">S12</strain>
    </source>
</reference>
<feature type="compositionally biased region" description="Polar residues" evidence="2">
    <location>
        <begin position="411"/>
        <end position="420"/>
    </location>
</feature>